<dbReference type="InterPro" id="IPR007867">
    <property type="entry name" value="GMC_OxRtase_C"/>
</dbReference>
<dbReference type="Gene3D" id="3.50.50.60">
    <property type="entry name" value="FAD/NAD(P)-binding domain"/>
    <property type="match status" value="2"/>
</dbReference>
<evidence type="ECO:0000259" key="4">
    <source>
        <dbReference type="PROSITE" id="PS00624"/>
    </source>
</evidence>
<dbReference type="Proteomes" id="UP000663853">
    <property type="component" value="Unassembled WGS sequence"/>
</dbReference>
<evidence type="ECO:0000256" key="3">
    <source>
        <dbReference type="PIRSR" id="PIRSR000137-2"/>
    </source>
</evidence>
<evidence type="ECO:0000313" key="5">
    <source>
        <dbReference type="EMBL" id="CAE6486986.1"/>
    </source>
</evidence>
<accession>A0A8H3H6V0</accession>
<dbReference type="PIRSF" id="PIRSF000137">
    <property type="entry name" value="Alcohol_oxidase"/>
    <property type="match status" value="1"/>
</dbReference>
<dbReference type="Pfam" id="PF05199">
    <property type="entry name" value="GMC_oxred_C"/>
    <property type="match status" value="1"/>
</dbReference>
<dbReference type="InterPro" id="IPR000172">
    <property type="entry name" value="GMC_OxRdtase_N"/>
</dbReference>
<feature type="binding site" evidence="3">
    <location>
        <begin position="14"/>
        <end position="15"/>
    </location>
    <ligand>
        <name>FAD</name>
        <dbReference type="ChEBI" id="CHEBI:57692"/>
    </ligand>
</feature>
<dbReference type="SUPFAM" id="SSF51905">
    <property type="entry name" value="FAD/NAD(P)-binding domain"/>
    <property type="match status" value="1"/>
</dbReference>
<feature type="domain" description="Glucose-methanol-choline oxidoreductase N-terminal" evidence="4">
    <location>
        <begin position="246"/>
        <end position="260"/>
    </location>
</feature>
<dbReference type="PROSITE" id="PS51257">
    <property type="entry name" value="PROKAR_LIPOPROTEIN"/>
    <property type="match status" value="1"/>
</dbReference>
<evidence type="ECO:0000313" key="6">
    <source>
        <dbReference type="Proteomes" id="UP000663853"/>
    </source>
</evidence>
<dbReference type="SUPFAM" id="SSF54373">
    <property type="entry name" value="FAD-linked reductases, C-terminal domain"/>
    <property type="match status" value="1"/>
</dbReference>
<evidence type="ECO:0000256" key="1">
    <source>
        <dbReference type="ARBA" id="ARBA00001974"/>
    </source>
</evidence>
<keyword evidence="3" id="KW-0285">Flavoprotein</keyword>
<sequence>MDKEADIIFVGGGTSACVAAGRLAAANPDLEILLIEQGPDNFKDPSVSTPALFPTHLSPESKTALFWRGTKSEATNGRETGSMGGGIFGGGSSINFMMYARPAASDFDDWNTVGWGSQDLIPLLQKISYSGYFAQIAQEYLDVCADRGIPVANDLMDFHTGHGSGRLAKYIDPITGQRQDAAHQFIHTQSRNKSLRVVTKTLVTRVLFEGTKAIGVEVITNKKQDANADPTPRKITARKLIVVSSGAIPTPLILQRSGVGDATLLRKLGINVVVDLPGVGTEYQDHGMSYTPFFVPGNTDTCDPLLAQEPRVMDAAMAQFKEGRGLLTSNFNDAGSKIRPTTVELKGMGPAFNQYWKQHFESAPDKPFLLRRSIRPPSIVPAKSRLMMFANFVGYPISRGYVRITSTDPYAPPDFCSGVIEEQADVEVHKWIYKKTREVARRMPSYRGELALLHPKFPEGSAAACIRLDEPLPKVLNDLVYTTEDNKAIEDFVRQFADATPHSLGTVRMSPKENGGCVDARLNVYGTTQLKIADLSILPGNVGANPYSSALLVGEKAAFLIAEDLGLNLP</sequence>
<dbReference type="PANTHER" id="PTHR11552:SF78">
    <property type="entry name" value="GLUCOSE-METHANOL-CHOLINE OXIDOREDUCTASE N-TERMINAL DOMAIN-CONTAINING PROTEIN"/>
    <property type="match status" value="1"/>
</dbReference>
<dbReference type="Pfam" id="PF00732">
    <property type="entry name" value="GMC_oxred_N"/>
    <property type="match status" value="1"/>
</dbReference>
<organism evidence="5 6">
    <name type="scientific">Rhizoctonia solani</name>
    <dbReference type="NCBI Taxonomy" id="456999"/>
    <lineage>
        <taxon>Eukaryota</taxon>
        <taxon>Fungi</taxon>
        <taxon>Dikarya</taxon>
        <taxon>Basidiomycota</taxon>
        <taxon>Agaricomycotina</taxon>
        <taxon>Agaricomycetes</taxon>
        <taxon>Cantharellales</taxon>
        <taxon>Ceratobasidiaceae</taxon>
        <taxon>Rhizoctonia</taxon>
    </lineage>
</organism>
<proteinExistence type="inferred from homology"/>
<dbReference type="InterPro" id="IPR012132">
    <property type="entry name" value="GMC_OxRdtase"/>
</dbReference>
<name>A0A8H3H6V0_9AGAM</name>
<dbReference type="PROSITE" id="PS00624">
    <property type="entry name" value="GMC_OXRED_2"/>
    <property type="match status" value="1"/>
</dbReference>
<keyword evidence="3" id="KW-0274">FAD</keyword>
<evidence type="ECO:0000256" key="2">
    <source>
        <dbReference type="ARBA" id="ARBA00010790"/>
    </source>
</evidence>
<dbReference type="Gene3D" id="3.30.560.10">
    <property type="entry name" value="Glucose Oxidase, domain 3"/>
    <property type="match status" value="2"/>
</dbReference>
<gene>
    <name evidence="5" type="ORF">RDB_LOCUS96469</name>
</gene>
<dbReference type="PANTHER" id="PTHR11552">
    <property type="entry name" value="GLUCOSE-METHANOL-CHOLINE GMC OXIDOREDUCTASE"/>
    <property type="match status" value="1"/>
</dbReference>
<dbReference type="InterPro" id="IPR036188">
    <property type="entry name" value="FAD/NAD-bd_sf"/>
</dbReference>
<protein>
    <recommendedName>
        <fullName evidence="4">Glucose-methanol-choline oxidoreductase N-terminal domain-containing protein</fullName>
    </recommendedName>
</protein>
<dbReference type="GO" id="GO:0016614">
    <property type="term" value="F:oxidoreductase activity, acting on CH-OH group of donors"/>
    <property type="evidence" value="ECO:0007669"/>
    <property type="project" value="InterPro"/>
</dbReference>
<comment type="cofactor">
    <cofactor evidence="1 3">
        <name>FAD</name>
        <dbReference type="ChEBI" id="CHEBI:57692"/>
    </cofactor>
</comment>
<comment type="similarity">
    <text evidence="2">Belongs to the GMC oxidoreductase family.</text>
</comment>
<feature type="binding site" evidence="3">
    <location>
        <position position="203"/>
    </location>
    <ligand>
        <name>FAD</name>
        <dbReference type="ChEBI" id="CHEBI:57692"/>
    </ligand>
</feature>
<dbReference type="AlphaFoldDB" id="A0A8H3H6V0"/>
<comment type="caution">
    <text evidence="5">The sequence shown here is derived from an EMBL/GenBank/DDBJ whole genome shotgun (WGS) entry which is preliminary data.</text>
</comment>
<dbReference type="EMBL" id="CAJMXA010002770">
    <property type="protein sequence ID" value="CAE6486986.1"/>
    <property type="molecule type" value="Genomic_DNA"/>
</dbReference>
<dbReference type="GO" id="GO:0050660">
    <property type="term" value="F:flavin adenine dinucleotide binding"/>
    <property type="evidence" value="ECO:0007669"/>
    <property type="project" value="InterPro"/>
</dbReference>
<reference evidence="5" key="1">
    <citation type="submission" date="2021-01" db="EMBL/GenBank/DDBJ databases">
        <authorList>
            <person name="Kaushik A."/>
        </authorList>
    </citation>
    <scope>NUCLEOTIDE SEQUENCE</scope>
    <source>
        <strain evidence="5">AG6-10EEA</strain>
    </source>
</reference>